<name>A0A0F5JUT3_9BURK</name>
<reference evidence="1 2" key="1">
    <citation type="submission" date="2015-03" db="EMBL/GenBank/DDBJ databases">
        <title>Draft Genome Sequence of Burkholderia andropogonis type strain ICMP2807, isolated from Sorghum bicolor.</title>
        <authorList>
            <person name="Lopes-Santos L."/>
            <person name="Castro D.B."/>
            <person name="Ottoboni L.M."/>
            <person name="Park D."/>
            <person name="Weirc B.S."/>
            <person name="Destefano S.A."/>
        </authorList>
    </citation>
    <scope>NUCLEOTIDE SEQUENCE [LARGE SCALE GENOMIC DNA]</scope>
    <source>
        <strain evidence="1 2">ICMP2807</strain>
    </source>
</reference>
<proteinExistence type="predicted"/>
<organism evidence="1 2">
    <name type="scientific">Robbsia andropogonis</name>
    <dbReference type="NCBI Taxonomy" id="28092"/>
    <lineage>
        <taxon>Bacteria</taxon>
        <taxon>Pseudomonadati</taxon>
        <taxon>Pseudomonadota</taxon>
        <taxon>Betaproteobacteria</taxon>
        <taxon>Burkholderiales</taxon>
        <taxon>Burkholderiaceae</taxon>
        <taxon>Robbsia</taxon>
    </lineage>
</organism>
<dbReference type="OrthoDB" id="6053806at2"/>
<dbReference type="Proteomes" id="UP000033618">
    <property type="component" value="Unassembled WGS sequence"/>
</dbReference>
<dbReference type="EMBL" id="LAQU01000037">
    <property type="protein sequence ID" value="KKB61596.1"/>
    <property type="molecule type" value="Genomic_DNA"/>
</dbReference>
<gene>
    <name evidence="1" type="ORF">WM40_22260</name>
</gene>
<evidence type="ECO:0008006" key="3">
    <source>
        <dbReference type="Google" id="ProtNLM"/>
    </source>
</evidence>
<evidence type="ECO:0000313" key="2">
    <source>
        <dbReference type="Proteomes" id="UP000033618"/>
    </source>
</evidence>
<dbReference type="InterPro" id="IPR036263">
    <property type="entry name" value="Chorismate_II_sf"/>
</dbReference>
<dbReference type="RefSeq" id="WP_046154007.1">
    <property type="nucleotide sequence ID" value="NZ_CADFGU010000013.1"/>
</dbReference>
<dbReference type="AlphaFoldDB" id="A0A0F5JUT3"/>
<evidence type="ECO:0000313" key="1">
    <source>
        <dbReference type="EMBL" id="KKB61596.1"/>
    </source>
</evidence>
<accession>A0A0F5JUT3</accession>
<dbReference type="PATRIC" id="fig|28092.6.peg.5231"/>
<sequence length="250" mass="26850">MSLPSSTPTVPRQVGVAAYASRGVLPSSIAQFRSPRSRQGAALAALLLVMSALVLPIAPARAQAPELKETMPRGDRDNTAQAAFLNIVSVVSSRLALSQTFAAWAWQQQHAGKSPGDVQRDDETEQGLMKMAPHYGLAPDFADPIIRDQTIASEQLQRTLFAQWQQGGGVPHVDAPAYQIARGDLYRVSQSLMGALTQVQPFRDRDDCPMLLSKAITRWTTDMASVSADQRKVLPAALAHICHGGIGATA</sequence>
<protein>
    <recommendedName>
        <fullName evidence="3">Chorismate mutase</fullName>
    </recommendedName>
</protein>
<keyword evidence="2" id="KW-1185">Reference proteome</keyword>
<dbReference type="InterPro" id="IPR036979">
    <property type="entry name" value="CM_dom_sf"/>
</dbReference>
<dbReference type="GO" id="GO:0046417">
    <property type="term" value="P:chorismate metabolic process"/>
    <property type="evidence" value="ECO:0007669"/>
    <property type="project" value="InterPro"/>
</dbReference>
<comment type="caution">
    <text evidence="1">The sequence shown here is derived from an EMBL/GenBank/DDBJ whole genome shotgun (WGS) entry which is preliminary data.</text>
</comment>
<dbReference type="STRING" id="28092.WM40_22260"/>
<dbReference type="Gene3D" id="1.20.59.10">
    <property type="entry name" value="Chorismate mutase"/>
    <property type="match status" value="1"/>
</dbReference>
<dbReference type="SUPFAM" id="SSF48600">
    <property type="entry name" value="Chorismate mutase II"/>
    <property type="match status" value="1"/>
</dbReference>